<dbReference type="GO" id="GO:0005464">
    <property type="term" value="F:UDP-xylose transmembrane transporter activity"/>
    <property type="evidence" value="ECO:0007669"/>
    <property type="project" value="TreeGrafter"/>
</dbReference>
<dbReference type="Pfam" id="PF08449">
    <property type="entry name" value="UAA"/>
    <property type="match status" value="1"/>
</dbReference>
<dbReference type="InterPro" id="IPR013657">
    <property type="entry name" value="SCL35B1-4/HUT1"/>
</dbReference>
<dbReference type="GO" id="GO:0000139">
    <property type="term" value="C:Golgi membrane"/>
    <property type="evidence" value="ECO:0007669"/>
    <property type="project" value="TreeGrafter"/>
</dbReference>
<dbReference type="GO" id="GO:0005789">
    <property type="term" value="C:endoplasmic reticulum membrane"/>
    <property type="evidence" value="ECO:0007669"/>
    <property type="project" value="TreeGrafter"/>
</dbReference>
<sequence length="321" mass="35702">MSPLWAIIFVFVGCCSNVVFLELLAREKPGCGNIVTFAQFFLIFLEGLIFTSKFGTVKPVIPIKVYIKIVSLFGVVQIVNNLALKYDIPMPLHMIFRAGSLLANMILGVLIMGKSYKIGKYLSVLLITVGIVLCTIMSASNIHETKSGDVFTMGIGICLLIFALAMSALMGLYQEKIYKTHGKHPREALFFNHALPLPLFLFFYNDIVYHFKEFSESAPITLPGVNYGVPCLLLFLLGNAVTQYICINNVFVLTTECSSLTVTLVVTLLYFNFIIIMSNLDRKTAEAIEHVNQAEKCLKTGLLKWKPDHEGASSEYEKAGL</sequence>
<protein>
    <submittedName>
        <fullName evidence="9">DgyrCDS6567</fullName>
    </submittedName>
</protein>
<evidence type="ECO:0000256" key="7">
    <source>
        <dbReference type="ARBA" id="ARBA00023136"/>
    </source>
</evidence>
<feature type="transmembrane region" description="Helical" evidence="8">
    <location>
        <begin position="95"/>
        <end position="112"/>
    </location>
</feature>
<evidence type="ECO:0000256" key="3">
    <source>
        <dbReference type="ARBA" id="ARBA00022448"/>
    </source>
</evidence>
<evidence type="ECO:0000256" key="2">
    <source>
        <dbReference type="ARBA" id="ARBA00010694"/>
    </source>
</evidence>
<feature type="transmembrane region" description="Helical" evidence="8">
    <location>
        <begin position="118"/>
        <end position="138"/>
    </location>
</feature>
<keyword evidence="4" id="KW-0762">Sugar transport</keyword>
<keyword evidence="5 8" id="KW-0812">Transmembrane</keyword>
<feature type="transmembrane region" description="Helical" evidence="8">
    <location>
        <begin position="251"/>
        <end position="273"/>
    </location>
</feature>
<evidence type="ECO:0000256" key="4">
    <source>
        <dbReference type="ARBA" id="ARBA00022597"/>
    </source>
</evidence>
<dbReference type="OrthoDB" id="999962at2759"/>
<dbReference type="InterPro" id="IPR011990">
    <property type="entry name" value="TPR-like_helical_dom_sf"/>
</dbReference>
<evidence type="ECO:0000256" key="8">
    <source>
        <dbReference type="SAM" id="Phobius"/>
    </source>
</evidence>
<gene>
    <name evidence="9" type="ORF">DGYR_LOCUS6304</name>
</gene>
<feature type="transmembrane region" description="Helical" evidence="8">
    <location>
        <begin position="193"/>
        <end position="212"/>
    </location>
</feature>
<accession>A0A7I8VNF9</accession>
<dbReference type="PANTHER" id="PTHR10778">
    <property type="entry name" value="SOLUTE CARRIER FAMILY 35 MEMBER B"/>
    <property type="match status" value="1"/>
</dbReference>
<keyword evidence="3" id="KW-0813">Transport</keyword>
<evidence type="ECO:0000256" key="6">
    <source>
        <dbReference type="ARBA" id="ARBA00022989"/>
    </source>
</evidence>
<evidence type="ECO:0000313" key="9">
    <source>
        <dbReference type="EMBL" id="CAD5117819.1"/>
    </source>
</evidence>
<comment type="caution">
    <text evidence="9">The sequence shown here is derived from an EMBL/GenBank/DDBJ whole genome shotgun (WGS) entry which is preliminary data.</text>
</comment>
<keyword evidence="7 8" id="KW-0472">Membrane</keyword>
<name>A0A7I8VNF9_9ANNE</name>
<keyword evidence="6 8" id="KW-1133">Transmembrane helix</keyword>
<organism evidence="9 10">
    <name type="scientific">Dimorphilus gyrociliatus</name>
    <dbReference type="NCBI Taxonomy" id="2664684"/>
    <lineage>
        <taxon>Eukaryota</taxon>
        <taxon>Metazoa</taxon>
        <taxon>Spiralia</taxon>
        <taxon>Lophotrochozoa</taxon>
        <taxon>Annelida</taxon>
        <taxon>Polychaeta</taxon>
        <taxon>Polychaeta incertae sedis</taxon>
        <taxon>Dinophilidae</taxon>
        <taxon>Dimorphilus</taxon>
    </lineage>
</organism>
<evidence type="ECO:0000313" key="10">
    <source>
        <dbReference type="Proteomes" id="UP000549394"/>
    </source>
</evidence>
<dbReference type="AlphaFoldDB" id="A0A7I8VNF9"/>
<dbReference type="Proteomes" id="UP000549394">
    <property type="component" value="Unassembled WGS sequence"/>
</dbReference>
<feature type="transmembrane region" description="Helical" evidence="8">
    <location>
        <begin position="31"/>
        <end position="51"/>
    </location>
</feature>
<comment type="subcellular location">
    <subcellularLocation>
        <location evidence="1">Endomembrane system</location>
        <topology evidence="1">Multi-pass membrane protein</topology>
    </subcellularLocation>
</comment>
<feature type="transmembrane region" description="Helical" evidence="8">
    <location>
        <begin position="6"/>
        <end position="24"/>
    </location>
</feature>
<evidence type="ECO:0000256" key="1">
    <source>
        <dbReference type="ARBA" id="ARBA00004127"/>
    </source>
</evidence>
<dbReference type="Gene3D" id="1.25.40.10">
    <property type="entry name" value="Tetratricopeptide repeat domain"/>
    <property type="match status" value="1"/>
</dbReference>
<keyword evidence="10" id="KW-1185">Reference proteome</keyword>
<dbReference type="PANTHER" id="PTHR10778:SF4">
    <property type="entry name" value="NUCLEOTIDE SUGAR TRANSPORTER SLC35B4"/>
    <property type="match status" value="1"/>
</dbReference>
<dbReference type="GO" id="GO:0005462">
    <property type="term" value="F:UDP-N-acetylglucosamine transmembrane transporter activity"/>
    <property type="evidence" value="ECO:0007669"/>
    <property type="project" value="TreeGrafter"/>
</dbReference>
<evidence type="ECO:0000256" key="5">
    <source>
        <dbReference type="ARBA" id="ARBA00022692"/>
    </source>
</evidence>
<comment type="similarity">
    <text evidence="2">Belongs to the nucleotide-sugar transporter family. SLC35B subfamily.</text>
</comment>
<reference evidence="9 10" key="1">
    <citation type="submission" date="2020-08" db="EMBL/GenBank/DDBJ databases">
        <authorList>
            <person name="Hejnol A."/>
        </authorList>
    </citation>
    <scope>NUCLEOTIDE SEQUENCE [LARGE SCALE GENOMIC DNA]</scope>
</reference>
<dbReference type="EMBL" id="CAJFCJ010000007">
    <property type="protein sequence ID" value="CAD5117819.1"/>
    <property type="molecule type" value="Genomic_DNA"/>
</dbReference>
<proteinExistence type="inferred from homology"/>
<feature type="transmembrane region" description="Helical" evidence="8">
    <location>
        <begin position="150"/>
        <end position="173"/>
    </location>
</feature>
<feature type="transmembrane region" description="Helical" evidence="8">
    <location>
        <begin position="224"/>
        <end position="245"/>
    </location>
</feature>